<dbReference type="PANTHER" id="PTHR43479:SF11">
    <property type="entry name" value="ACREF_ENVCD OPERON REPRESSOR-RELATED"/>
    <property type="match status" value="1"/>
</dbReference>
<keyword evidence="1 2" id="KW-0238">DNA-binding</keyword>
<evidence type="ECO:0000256" key="2">
    <source>
        <dbReference type="PROSITE-ProRule" id="PRU00335"/>
    </source>
</evidence>
<dbReference type="Gene3D" id="1.10.357.10">
    <property type="entry name" value="Tetracycline Repressor, domain 2"/>
    <property type="match status" value="1"/>
</dbReference>
<dbReference type="SUPFAM" id="SSF46689">
    <property type="entry name" value="Homeodomain-like"/>
    <property type="match status" value="1"/>
</dbReference>
<accession>A0ABT7V8I7</accession>
<reference evidence="5" key="1">
    <citation type="submission" date="2023-06" db="EMBL/GenBank/DDBJ databases">
        <title>Identification and characterization of horizontal gene transfer across gut microbiota members of farm animals based on homology search.</title>
        <authorList>
            <person name="Zeman M."/>
            <person name="Kubasova T."/>
            <person name="Jahodarova E."/>
            <person name="Nykrynova M."/>
            <person name="Rychlik I."/>
        </authorList>
    </citation>
    <scope>NUCLEOTIDE SEQUENCE [LARGE SCALE GENOMIC DNA]</scope>
    <source>
        <strain evidence="5">154_Feed</strain>
    </source>
</reference>
<gene>
    <name evidence="4" type="ORF">QUW28_04740</name>
</gene>
<proteinExistence type="predicted"/>
<feature type="domain" description="HTH tetR-type" evidence="3">
    <location>
        <begin position="10"/>
        <end position="70"/>
    </location>
</feature>
<organism evidence="4 5">
    <name type="scientific">Enorma phocaeensis</name>
    <dbReference type="NCBI Taxonomy" id="1871019"/>
    <lineage>
        <taxon>Bacteria</taxon>
        <taxon>Bacillati</taxon>
        <taxon>Actinomycetota</taxon>
        <taxon>Coriobacteriia</taxon>
        <taxon>Coriobacteriales</taxon>
        <taxon>Coriobacteriaceae</taxon>
        <taxon>Enorma</taxon>
    </lineage>
</organism>
<reference evidence="4 5" key="2">
    <citation type="submission" date="2023-06" db="EMBL/GenBank/DDBJ databases">
        <authorList>
            <person name="Zeman M."/>
            <person name="Kubasova T."/>
            <person name="Jahodarova E."/>
            <person name="Nykrynova M."/>
            <person name="Rychlik I."/>
        </authorList>
    </citation>
    <scope>NUCLEOTIDE SEQUENCE [LARGE SCALE GENOMIC DNA]</scope>
    <source>
        <strain evidence="4 5">154_Feed</strain>
    </source>
</reference>
<evidence type="ECO:0000259" key="3">
    <source>
        <dbReference type="PROSITE" id="PS50977"/>
    </source>
</evidence>
<dbReference type="PROSITE" id="PS50977">
    <property type="entry name" value="HTH_TETR_2"/>
    <property type="match status" value="1"/>
</dbReference>
<evidence type="ECO:0000313" key="4">
    <source>
        <dbReference type="EMBL" id="MDM8274807.1"/>
    </source>
</evidence>
<feature type="DNA-binding region" description="H-T-H motif" evidence="2">
    <location>
        <begin position="33"/>
        <end position="52"/>
    </location>
</feature>
<name>A0ABT7V8I7_9ACTN</name>
<dbReference type="PANTHER" id="PTHR43479">
    <property type="entry name" value="ACREF/ENVCD OPERON REPRESSOR-RELATED"/>
    <property type="match status" value="1"/>
</dbReference>
<sequence>MARKQPQVTEQTKANLTSAFWSLYEEKPIEKITVREIAERAGYNRATFYLYYRDVYDLFEQLEDEILAQVRGLVQDRLLQGDMLDFSQHMGLVVGLAQRFDGFMPRLMSGDPTFSDRMKEIIAPLLDRFILPDNVTDPMEQGILREFYLSGILGAINTWMLAPDRIPIERLIELIVGTALIGRSHAEAGVSEGLRGTRHAS</sequence>
<protein>
    <submittedName>
        <fullName evidence="4">TetR/AcrR family transcriptional regulator</fullName>
    </submittedName>
</protein>
<dbReference type="InterPro" id="IPR001647">
    <property type="entry name" value="HTH_TetR"/>
</dbReference>
<dbReference type="Pfam" id="PF00440">
    <property type="entry name" value="TetR_N"/>
    <property type="match status" value="1"/>
</dbReference>
<dbReference type="RefSeq" id="WP_289544940.1">
    <property type="nucleotide sequence ID" value="NZ_JAUDDZ010000005.1"/>
</dbReference>
<dbReference type="InterPro" id="IPR050624">
    <property type="entry name" value="HTH-type_Tx_Regulator"/>
</dbReference>
<dbReference type="Proteomes" id="UP001529421">
    <property type="component" value="Unassembled WGS sequence"/>
</dbReference>
<evidence type="ECO:0000256" key="1">
    <source>
        <dbReference type="ARBA" id="ARBA00023125"/>
    </source>
</evidence>
<keyword evidence="5" id="KW-1185">Reference proteome</keyword>
<evidence type="ECO:0000313" key="5">
    <source>
        <dbReference type="Proteomes" id="UP001529421"/>
    </source>
</evidence>
<comment type="caution">
    <text evidence="4">The sequence shown here is derived from an EMBL/GenBank/DDBJ whole genome shotgun (WGS) entry which is preliminary data.</text>
</comment>
<dbReference type="EMBL" id="JAUDDZ010000005">
    <property type="protein sequence ID" value="MDM8274807.1"/>
    <property type="molecule type" value="Genomic_DNA"/>
</dbReference>
<dbReference type="InterPro" id="IPR009057">
    <property type="entry name" value="Homeodomain-like_sf"/>
</dbReference>